<evidence type="ECO:0000313" key="2">
    <source>
        <dbReference type="Proteomes" id="UP000002420"/>
    </source>
</evidence>
<organism evidence="1 2">
    <name type="scientific">Trichlorobacter lovleyi (strain ATCC BAA-1151 / DSM 17278 / SZ)</name>
    <name type="common">Geobacter lovleyi</name>
    <dbReference type="NCBI Taxonomy" id="398767"/>
    <lineage>
        <taxon>Bacteria</taxon>
        <taxon>Pseudomonadati</taxon>
        <taxon>Thermodesulfobacteriota</taxon>
        <taxon>Desulfuromonadia</taxon>
        <taxon>Geobacterales</taxon>
        <taxon>Geobacteraceae</taxon>
        <taxon>Trichlorobacter</taxon>
    </lineage>
</organism>
<sequence>MIKEDTVTRLLDKESESGELTRKAVALLAEAAAVQGTLHLPGVRDAYRWRLEQVVLLAGQALEGAGESREAALLHWVLVQACAARAEDARYGAGQLSRGAQRAPTLEDCDDGWQRVEQIASTAEEAALAAAGFAQRLNTDKARAMALRAEVAAKSARKTVQERNRAYTFHADPGFSFGEGWYLAAAALFAGLSIQIRPGAAHEIQARRFLLDAGLEGALRPYRPRPASPKHLTHIIAEAFRADAQQAQGTLRTAFLGDESASAPLRAWIYDKVGGTPEQKVLLWVRTGDHHVQRNTCFDELRQLSELVVNTGLTPIFFGDNVPRELVPQGAVNLTLCWKEPLFQGPEMRRAQLHLFEELRCRHGLMGQIGVTTAGMDGPALMGLPTLYLTREHNVRLGKWVGAVPGYQEVVREPGYFAIIRTTLHQWQQCPPRGEAITIEVRKVVTFKPSSVLKDAINK</sequence>
<protein>
    <submittedName>
        <fullName evidence="1">Uncharacterized protein</fullName>
    </submittedName>
</protein>
<proteinExistence type="predicted"/>
<dbReference type="KEGG" id="glo:Glov_2572"/>
<dbReference type="RefSeq" id="WP_012470617.1">
    <property type="nucleotide sequence ID" value="NC_010814.1"/>
</dbReference>
<evidence type="ECO:0000313" key="1">
    <source>
        <dbReference type="EMBL" id="ACD96285.1"/>
    </source>
</evidence>
<keyword evidence="2" id="KW-1185">Reference proteome</keyword>
<dbReference type="eggNOG" id="ENOG5033T4U">
    <property type="taxonomic scope" value="Bacteria"/>
</dbReference>
<accession>B3E6D8</accession>
<gene>
    <name evidence="1" type="ordered locus">Glov_2572</name>
</gene>
<dbReference type="STRING" id="398767.Glov_2572"/>
<dbReference type="Proteomes" id="UP000002420">
    <property type="component" value="Chromosome"/>
</dbReference>
<reference evidence="1 2" key="1">
    <citation type="submission" date="2008-05" db="EMBL/GenBank/DDBJ databases">
        <title>Complete sequence of chromosome of Geobacter lovleyi SZ.</title>
        <authorList>
            <consortium name="US DOE Joint Genome Institute"/>
            <person name="Lucas S."/>
            <person name="Copeland A."/>
            <person name="Lapidus A."/>
            <person name="Glavina del Rio T."/>
            <person name="Dalin E."/>
            <person name="Tice H."/>
            <person name="Bruce D."/>
            <person name="Goodwin L."/>
            <person name="Pitluck S."/>
            <person name="Chertkov O."/>
            <person name="Meincke L."/>
            <person name="Brettin T."/>
            <person name="Detter J.C."/>
            <person name="Han C."/>
            <person name="Tapia R."/>
            <person name="Kuske C.R."/>
            <person name="Schmutz J."/>
            <person name="Larimer F."/>
            <person name="Land M."/>
            <person name="Hauser L."/>
            <person name="Kyrpides N."/>
            <person name="Mikhailova N."/>
            <person name="Sung Y."/>
            <person name="Fletcher K.E."/>
            <person name="Ritalahti K.M."/>
            <person name="Loeffler F.E."/>
            <person name="Richardson P."/>
        </authorList>
    </citation>
    <scope>NUCLEOTIDE SEQUENCE [LARGE SCALE GENOMIC DNA]</scope>
    <source>
        <strain evidence="2">ATCC BAA-1151 / DSM 17278 / SZ</strain>
    </source>
</reference>
<dbReference type="HOGENOM" id="CLU_638986_0_0_7"/>
<dbReference type="AlphaFoldDB" id="B3E6D8"/>
<name>B3E6D8_TRIL1</name>
<dbReference type="EMBL" id="CP001089">
    <property type="protein sequence ID" value="ACD96285.1"/>
    <property type="molecule type" value="Genomic_DNA"/>
</dbReference>